<evidence type="ECO:0000313" key="3">
    <source>
        <dbReference type="EMBL" id="SHK01218.1"/>
    </source>
</evidence>
<organism evidence="3 4">
    <name type="scientific">Alicyclobacillus tolerans</name>
    <dbReference type="NCBI Taxonomy" id="90970"/>
    <lineage>
        <taxon>Bacteria</taxon>
        <taxon>Bacillati</taxon>
        <taxon>Bacillota</taxon>
        <taxon>Bacilli</taxon>
        <taxon>Bacillales</taxon>
        <taxon>Alicyclobacillaceae</taxon>
        <taxon>Alicyclobacillus</taxon>
    </lineage>
</organism>
<proteinExistence type="predicted"/>
<name>A0A1M6NZX9_9BACL</name>
<dbReference type="STRING" id="1830138.SAMN05443507_10740"/>
<dbReference type="EMBL" id="FRAF01000007">
    <property type="protein sequence ID" value="SHK01218.1"/>
    <property type="molecule type" value="Genomic_DNA"/>
</dbReference>
<dbReference type="AlphaFoldDB" id="A0A1M6NZX9"/>
<dbReference type="GO" id="GO:0008773">
    <property type="term" value="F:[protein-PII] uridylyltransferase activity"/>
    <property type="evidence" value="ECO:0007669"/>
    <property type="project" value="InterPro"/>
</dbReference>
<dbReference type="RefSeq" id="WP_072873512.1">
    <property type="nucleotide sequence ID" value="NZ_FRAF01000007.1"/>
</dbReference>
<evidence type="ECO:0000259" key="2">
    <source>
        <dbReference type="Pfam" id="PF10335"/>
    </source>
</evidence>
<evidence type="ECO:0000313" key="4">
    <source>
        <dbReference type="Proteomes" id="UP000184016"/>
    </source>
</evidence>
<dbReference type="OrthoDB" id="9810963at2"/>
<dbReference type="Pfam" id="PF03445">
    <property type="entry name" value="DUF294"/>
    <property type="match status" value="1"/>
</dbReference>
<dbReference type="Proteomes" id="UP000184016">
    <property type="component" value="Unassembled WGS sequence"/>
</dbReference>
<dbReference type="InterPro" id="IPR005105">
    <property type="entry name" value="GlnD_Uridyltrans_N"/>
</dbReference>
<accession>A0A1M6NZX9</accession>
<dbReference type="InterPro" id="IPR018821">
    <property type="entry name" value="DUF294_put_nucleoTrafse_sb-bd"/>
</dbReference>
<feature type="domain" description="DUF294" evidence="2">
    <location>
        <begin position="265"/>
        <end position="349"/>
    </location>
</feature>
<reference evidence="4" key="1">
    <citation type="submission" date="2016-11" db="EMBL/GenBank/DDBJ databases">
        <authorList>
            <person name="Varghese N."/>
            <person name="Submissions S."/>
        </authorList>
    </citation>
    <scope>NUCLEOTIDE SEQUENCE [LARGE SCALE GENOMIC DNA]</scope>
    <source>
        <strain evidence="4">USBA-503</strain>
    </source>
</reference>
<feature type="domain" description="Protein-PII uridylyltransferase N-terminal" evidence="1">
    <location>
        <begin position="30"/>
        <end position="156"/>
    </location>
</feature>
<protein>
    <submittedName>
        <fullName evidence="3">CBS domain-containing protein</fullName>
    </submittedName>
</protein>
<gene>
    <name evidence="3" type="ORF">SAMN05443507_10740</name>
</gene>
<sequence length="356" mass="41699">MNEERNGGQELQKYLDAGDGSSFCKRAAILARQYAVEIPSASQFLQQFQLLRIQIIKRLWEECMPEELRSECQFVLLGASGRGEDFPFSDLDYALITKDGLWREKSLLFHLYQFQRRTYEYGFSPCPGNVMASNVRWRGDSKLWTTRTDAYFHYPDWKHARFLYMILDGKLLAEEGESSFWRLYQTSVLQRISQSSFLQWEMASLGIRGTVGKRPQSRKHWFGKQRQIGWNVKTELQTPIIRAIRLLYTRSVPFTNESVDKWAQITATRERLERIEKSGVISHDWSCHLRQAIEFASMLRLRAQSASYMAKGRASEEISMEDISLEEYQALQNHLHEAKKLEQFIVQHFRKPRGSA</sequence>
<dbReference type="Pfam" id="PF10335">
    <property type="entry name" value="DUF294_C"/>
    <property type="match status" value="1"/>
</dbReference>
<evidence type="ECO:0000259" key="1">
    <source>
        <dbReference type="Pfam" id="PF03445"/>
    </source>
</evidence>
<keyword evidence="4" id="KW-1185">Reference proteome</keyword>